<evidence type="ECO:0000313" key="2">
    <source>
        <dbReference type="EMBL" id="GAG23360.1"/>
    </source>
</evidence>
<gene>
    <name evidence="2" type="ORF">S01H1_55198</name>
</gene>
<sequence>YANIWEDFLCWNIQLLQVTHSANIEVLYKEFKSFKWFEVYDFIQFIAIHGWNPVKFKEECNHALEKELSASRFVGNKIIRNTSKTEIETIETALQSPYGLVNQHLERALDSLSDRENPDYRNSMKESISAVEALSRVIEEDPNTTLGKLLNRLEKEKGLHPLLNKGFTALYHYTSEADGIRHGLTEESTVGYEDAIYLLVTCSAFVNYLIAKYGEE</sequence>
<reference evidence="2" key="1">
    <citation type="journal article" date="2014" name="Front. Microbiol.">
        <title>High frequency of phylogenetically diverse reductive dehalogenase-homologous genes in deep subseafloor sedimentary metagenomes.</title>
        <authorList>
            <person name="Kawai M."/>
            <person name="Futagami T."/>
            <person name="Toyoda A."/>
            <person name="Takaki Y."/>
            <person name="Nishi S."/>
            <person name="Hori S."/>
            <person name="Arai W."/>
            <person name="Tsubouchi T."/>
            <person name="Morono Y."/>
            <person name="Uchiyama I."/>
            <person name="Ito T."/>
            <person name="Fujiyama A."/>
            <person name="Inagaki F."/>
            <person name="Takami H."/>
        </authorList>
    </citation>
    <scope>NUCLEOTIDE SEQUENCE</scope>
    <source>
        <strain evidence="2">Expedition CK06-06</strain>
    </source>
</reference>
<feature type="domain" description="HEPN AbiJ-N-terminal" evidence="1">
    <location>
        <begin position="22"/>
        <end position="95"/>
    </location>
</feature>
<accession>X0VYE8</accession>
<proteinExistence type="predicted"/>
<feature type="non-terminal residue" evidence="2">
    <location>
        <position position="1"/>
    </location>
</feature>
<protein>
    <recommendedName>
        <fullName evidence="1">HEPN AbiJ-N-terminal domain-containing protein</fullName>
    </recommendedName>
</protein>
<dbReference type="InterPro" id="IPR049503">
    <property type="entry name" value="AbiJ_NTD4"/>
</dbReference>
<dbReference type="AlphaFoldDB" id="X0VYE8"/>
<evidence type="ECO:0000259" key="1">
    <source>
        <dbReference type="Pfam" id="PF18863"/>
    </source>
</evidence>
<comment type="caution">
    <text evidence="2">The sequence shown here is derived from an EMBL/GenBank/DDBJ whole genome shotgun (WGS) entry which is preliminary data.</text>
</comment>
<organism evidence="2">
    <name type="scientific">marine sediment metagenome</name>
    <dbReference type="NCBI Taxonomy" id="412755"/>
    <lineage>
        <taxon>unclassified sequences</taxon>
        <taxon>metagenomes</taxon>
        <taxon>ecological metagenomes</taxon>
    </lineage>
</organism>
<dbReference type="Pfam" id="PF18863">
    <property type="entry name" value="AbiJ_NTD4"/>
    <property type="match status" value="1"/>
</dbReference>
<dbReference type="EMBL" id="BARS01035862">
    <property type="protein sequence ID" value="GAG23360.1"/>
    <property type="molecule type" value="Genomic_DNA"/>
</dbReference>
<name>X0VYE8_9ZZZZ</name>